<dbReference type="EC" id="2.1.1.-" evidence="6"/>
<keyword evidence="7" id="KW-0687">Ribonucleoprotein</keyword>
<evidence type="ECO:0000256" key="6">
    <source>
        <dbReference type="HAMAP-Rule" id="MF_00735"/>
    </source>
</evidence>
<dbReference type="PANTHER" id="PTHR43648">
    <property type="entry name" value="ELECTRON TRANSFER FLAVOPROTEIN BETA SUBUNIT LYSINE METHYLTRANSFERASE"/>
    <property type="match status" value="1"/>
</dbReference>
<keyword evidence="3 6" id="KW-0489">Methyltransferase</keyword>
<comment type="catalytic activity">
    <reaction evidence="6">
        <text>L-lysyl-[protein] + 3 S-adenosyl-L-methionine = N(6),N(6),N(6)-trimethyl-L-lysyl-[protein] + 3 S-adenosyl-L-homocysteine + 3 H(+)</text>
        <dbReference type="Rhea" id="RHEA:54192"/>
        <dbReference type="Rhea" id="RHEA-COMP:9752"/>
        <dbReference type="Rhea" id="RHEA-COMP:13826"/>
        <dbReference type="ChEBI" id="CHEBI:15378"/>
        <dbReference type="ChEBI" id="CHEBI:29969"/>
        <dbReference type="ChEBI" id="CHEBI:57856"/>
        <dbReference type="ChEBI" id="CHEBI:59789"/>
        <dbReference type="ChEBI" id="CHEBI:61961"/>
    </reaction>
</comment>
<dbReference type="CDD" id="cd02440">
    <property type="entry name" value="AdoMet_MTases"/>
    <property type="match status" value="1"/>
</dbReference>
<dbReference type="InterPro" id="IPR029063">
    <property type="entry name" value="SAM-dependent_MTases_sf"/>
</dbReference>
<evidence type="ECO:0000313" key="8">
    <source>
        <dbReference type="Proteomes" id="UP000001964"/>
    </source>
</evidence>
<evidence type="ECO:0000256" key="1">
    <source>
        <dbReference type="ARBA" id="ARBA00009741"/>
    </source>
</evidence>
<dbReference type="eggNOG" id="COG2264">
    <property type="taxonomic scope" value="Bacteria"/>
</dbReference>
<dbReference type="Gene3D" id="3.40.50.150">
    <property type="entry name" value="Vaccinia Virus protein VP39"/>
    <property type="match status" value="1"/>
</dbReference>
<dbReference type="STRING" id="394221.Mmar10_2060"/>
<comment type="similarity">
    <text evidence="1 6">Belongs to the methyltransferase superfamily. PrmA family.</text>
</comment>
<accession>Q0AMY5</accession>
<dbReference type="InterPro" id="IPR004498">
    <property type="entry name" value="Ribosomal_PrmA_MeTrfase"/>
</dbReference>
<proteinExistence type="inferred from homology"/>
<dbReference type="InterPro" id="IPR050078">
    <property type="entry name" value="Ribosomal_L11_MeTrfase_PrmA"/>
</dbReference>
<feature type="binding site" evidence="6">
    <location>
        <position position="130"/>
    </location>
    <ligand>
        <name>S-adenosyl-L-methionine</name>
        <dbReference type="ChEBI" id="CHEBI:59789"/>
    </ligand>
</feature>
<dbReference type="OrthoDB" id="9785995at2"/>
<keyword evidence="4 6" id="KW-0808">Transferase</keyword>
<sequence>MTTLWRLTALSDFATLADVVERLDEAHPAVALSWAIFEESDGARLDVLFQSMPDEAAFRRASGLAEDILVEFGPLPEEDWVRLSLQGLKPVEGGRFTLFGAHDRDAVAAGQIGIEIEAGPAFGTGHHGTTRGCLIAFSEMLDAGADPKTVFDLGCGTAVLAIAAAKALPAAEVLASDIDPEAVDESTENCTKNATPGIDCFVAEGLDHAKLAGRQFELVFANILAGPLVELAPGVADILAPGGKVILSGLLTEQEAMVRTAYEAAGLTVHRQPPLEGWETLVATKG</sequence>
<keyword evidence="8" id="KW-1185">Reference proteome</keyword>
<dbReference type="AlphaFoldDB" id="Q0AMY5"/>
<comment type="function">
    <text evidence="6">Methylates ribosomal protein L11.</text>
</comment>
<feature type="binding site" evidence="6">
    <location>
        <position position="222"/>
    </location>
    <ligand>
        <name>S-adenosyl-L-methionine</name>
        <dbReference type="ChEBI" id="CHEBI:59789"/>
    </ligand>
</feature>
<organism evidence="7 8">
    <name type="scientific">Maricaulis maris (strain MCS10)</name>
    <name type="common">Caulobacter maris</name>
    <dbReference type="NCBI Taxonomy" id="394221"/>
    <lineage>
        <taxon>Bacteria</taxon>
        <taxon>Pseudomonadati</taxon>
        <taxon>Pseudomonadota</taxon>
        <taxon>Alphaproteobacteria</taxon>
        <taxon>Maricaulales</taxon>
        <taxon>Maricaulaceae</taxon>
        <taxon>Maricaulis</taxon>
    </lineage>
</organism>
<dbReference type="HOGENOM" id="CLU_049382_3_0_5"/>
<dbReference type="KEGG" id="mmr:Mmar10_2060"/>
<evidence type="ECO:0000256" key="3">
    <source>
        <dbReference type="ARBA" id="ARBA00022603"/>
    </source>
</evidence>
<dbReference type="GO" id="GO:0005840">
    <property type="term" value="C:ribosome"/>
    <property type="evidence" value="ECO:0007669"/>
    <property type="project" value="UniProtKB-KW"/>
</dbReference>
<evidence type="ECO:0000256" key="5">
    <source>
        <dbReference type="ARBA" id="ARBA00022691"/>
    </source>
</evidence>
<dbReference type="EMBL" id="CP000449">
    <property type="protein sequence ID" value="ABI66352.1"/>
    <property type="molecule type" value="Genomic_DNA"/>
</dbReference>
<evidence type="ECO:0000256" key="2">
    <source>
        <dbReference type="ARBA" id="ARBA00022490"/>
    </source>
</evidence>
<dbReference type="GO" id="GO:0032259">
    <property type="term" value="P:methylation"/>
    <property type="evidence" value="ECO:0007669"/>
    <property type="project" value="UniProtKB-KW"/>
</dbReference>
<dbReference type="GO" id="GO:0005737">
    <property type="term" value="C:cytoplasm"/>
    <property type="evidence" value="ECO:0007669"/>
    <property type="project" value="UniProtKB-SubCell"/>
</dbReference>
<evidence type="ECO:0000256" key="4">
    <source>
        <dbReference type="ARBA" id="ARBA00022679"/>
    </source>
</evidence>
<dbReference type="PANTHER" id="PTHR43648:SF1">
    <property type="entry name" value="ELECTRON TRANSFER FLAVOPROTEIN BETA SUBUNIT LYSINE METHYLTRANSFERASE"/>
    <property type="match status" value="1"/>
</dbReference>
<dbReference type="SUPFAM" id="SSF53335">
    <property type="entry name" value="S-adenosyl-L-methionine-dependent methyltransferases"/>
    <property type="match status" value="1"/>
</dbReference>
<feature type="binding site" evidence="6">
    <location>
        <position position="177"/>
    </location>
    <ligand>
        <name>S-adenosyl-L-methionine</name>
        <dbReference type="ChEBI" id="CHEBI:59789"/>
    </ligand>
</feature>
<comment type="subcellular location">
    <subcellularLocation>
        <location evidence="6">Cytoplasm</location>
    </subcellularLocation>
</comment>
<gene>
    <name evidence="6" type="primary">prmA</name>
    <name evidence="7" type="ordered locus">Mmar10_2060</name>
</gene>
<feature type="binding site" evidence="6">
    <location>
        <position position="154"/>
    </location>
    <ligand>
        <name>S-adenosyl-L-methionine</name>
        <dbReference type="ChEBI" id="CHEBI:59789"/>
    </ligand>
</feature>
<evidence type="ECO:0000313" key="7">
    <source>
        <dbReference type="EMBL" id="ABI66352.1"/>
    </source>
</evidence>
<reference evidence="7 8" key="1">
    <citation type="submission" date="2006-08" db="EMBL/GenBank/DDBJ databases">
        <title>Complete sequence of Maricaulis maris MCS10.</title>
        <authorList>
            <consortium name="US DOE Joint Genome Institute"/>
            <person name="Copeland A."/>
            <person name="Lucas S."/>
            <person name="Lapidus A."/>
            <person name="Barry K."/>
            <person name="Detter J.C."/>
            <person name="Glavina del Rio T."/>
            <person name="Hammon N."/>
            <person name="Israni S."/>
            <person name="Dalin E."/>
            <person name="Tice H."/>
            <person name="Pitluck S."/>
            <person name="Saunders E."/>
            <person name="Brettin T."/>
            <person name="Bruce D."/>
            <person name="Han C."/>
            <person name="Tapia R."/>
            <person name="Gilna P."/>
            <person name="Schmutz J."/>
            <person name="Larimer F."/>
            <person name="Land M."/>
            <person name="Hauser L."/>
            <person name="Kyrpides N."/>
            <person name="Mikhailova N."/>
            <person name="Viollier P."/>
            <person name="Stephens C."/>
            <person name="Richardson P."/>
        </authorList>
    </citation>
    <scope>NUCLEOTIDE SEQUENCE [LARGE SCALE GENOMIC DNA]</scope>
    <source>
        <strain evidence="7 8">MCS10</strain>
    </source>
</reference>
<dbReference type="Proteomes" id="UP000001964">
    <property type="component" value="Chromosome"/>
</dbReference>
<keyword evidence="5 6" id="KW-0949">S-adenosyl-L-methionine</keyword>
<dbReference type="GO" id="GO:0016279">
    <property type="term" value="F:protein-lysine N-methyltransferase activity"/>
    <property type="evidence" value="ECO:0007669"/>
    <property type="project" value="RHEA"/>
</dbReference>
<keyword evidence="2 6" id="KW-0963">Cytoplasm</keyword>
<name>Q0AMY5_MARMM</name>
<protein>
    <recommendedName>
        <fullName evidence="6">Ribosomal protein L11 methyltransferase</fullName>
        <shortName evidence="6">L11 Mtase</shortName>
        <ecNumber evidence="6">2.1.1.-</ecNumber>
    </recommendedName>
</protein>
<dbReference type="HAMAP" id="MF_00735">
    <property type="entry name" value="Methyltr_PrmA"/>
    <property type="match status" value="1"/>
</dbReference>
<dbReference type="RefSeq" id="WP_011643997.1">
    <property type="nucleotide sequence ID" value="NC_008347.1"/>
</dbReference>
<keyword evidence="7" id="KW-0689">Ribosomal protein</keyword>
<dbReference type="Pfam" id="PF06325">
    <property type="entry name" value="PrmA"/>
    <property type="match status" value="1"/>
</dbReference>